<reference evidence="1" key="1">
    <citation type="submission" date="2020-05" db="EMBL/GenBank/DDBJ databases">
        <authorList>
            <person name="Chiriac C."/>
            <person name="Salcher M."/>
            <person name="Ghai R."/>
            <person name="Kavagutti S V."/>
        </authorList>
    </citation>
    <scope>NUCLEOTIDE SEQUENCE</scope>
</reference>
<evidence type="ECO:0000313" key="1">
    <source>
        <dbReference type="EMBL" id="CAB4995350.1"/>
    </source>
</evidence>
<name>A0A6J7NPF7_9ZZZZ</name>
<organism evidence="1">
    <name type="scientific">freshwater metagenome</name>
    <dbReference type="NCBI Taxonomy" id="449393"/>
    <lineage>
        <taxon>unclassified sequences</taxon>
        <taxon>metagenomes</taxon>
        <taxon>ecological metagenomes</taxon>
    </lineage>
</organism>
<gene>
    <name evidence="1" type="ORF">UFOPK3992_00321</name>
</gene>
<sequence>MNINHRRSVALIATTGAACASVGASVIGLALPASAVTNFTACSEASAAATDGTVNAALNAKNIAALAAFKRTTAFKSKHAKVVSATASLAAARRSKNAVRIARATKVRTAAVAAEARAVVLFKKANYVSSTTGSVTPAAVLQDSVLKNWGTYRTRIYVKAGSVVSGGICTSVDETGVAPADQVTSRTTYQDGVMPSMRTAALNGARTSSAAILARVSTEVVTNLGGSATPIGVGSGASYSVDGFYHSLQSALTKAKL</sequence>
<proteinExistence type="predicted"/>
<protein>
    <submittedName>
        <fullName evidence="1">Unannotated protein</fullName>
    </submittedName>
</protein>
<dbReference type="EMBL" id="CAFBOZ010000029">
    <property type="protein sequence ID" value="CAB4995350.1"/>
    <property type="molecule type" value="Genomic_DNA"/>
</dbReference>
<dbReference type="PROSITE" id="PS51257">
    <property type="entry name" value="PROKAR_LIPOPROTEIN"/>
    <property type="match status" value="1"/>
</dbReference>
<accession>A0A6J7NPF7</accession>
<dbReference type="AlphaFoldDB" id="A0A6J7NPF7"/>